<gene>
    <name evidence="1" type="ORF">MILVUS5_LOCUS30488</name>
</gene>
<evidence type="ECO:0000313" key="2">
    <source>
        <dbReference type="Proteomes" id="UP001177021"/>
    </source>
</evidence>
<dbReference type="EMBL" id="CASHSV030000513">
    <property type="protein sequence ID" value="CAJ2665521.1"/>
    <property type="molecule type" value="Genomic_DNA"/>
</dbReference>
<organism evidence="1 2">
    <name type="scientific">Trifolium pratense</name>
    <name type="common">Red clover</name>
    <dbReference type="NCBI Taxonomy" id="57577"/>
    <lineage>
        <taxon>Eukaryota</taxon>
        <taxon>Viridiplantae</taxon>
        <taxon>Streptophyta</taxon>
        <taxon>Embryophyta</taxon>
        <taxon>Tracheophyta</taxon>
        <taxon>Spermatophyta</taxon>
        <taxon>Magnoliopsida</taxon>
        <taxon>eudicotyledons</taxon>
        <taxon>Gunneridae</taxon>
        <taxon>Pentapetalae</taxon>
        <taxon>rosids</taxon>
        <taxon>fabids</taxon>
        <taxon>Fabales</taxon>
        <taxon>Fabaceae</taxon>
        <taxon>Papilionoideae</taxon>
        <taxon>50 kb inversion clade</taxon>
        <taxon>NPAAA clade</taxon>
        <taxon>Hologalegina</taxon>
        <taxon>IRL clade</taxon>
        <taxon>Trifolieae</taxon>
        <taxon>Trifolium</taxon>
    </lineage>
</organism>
<reference evidence="1" key="1">
    <citation type="submission" date="2023-10" db="EMBL/GenBank/DDBJ databases">
        <authorList>
            <person name="Rodriguez Cubillos JULIANA M."/>
            <person name="De Vega J."/>
        </authorList>
    </citation>
    <scope>NUCLEOTIDE SEQUENCE</scope>
</reference>
<name>A0ACB0LAS5_TRIPR</name>
<keyword evidence="2" id="KW-1185">Reference proteome</keyword>
<proteinExistence type="predicted"/>
<sequence length="587" mass="66973">MVQSQLFSSGIELAPFVTSSSLLRKSWNVITSRDVDIVSNDGVGLSWKVYKEPNTDVTFVAFEAIPSDSSNLQSELVSSIQLREKNFLHFEFLCTKANPCVSLNNTAVSLFCKNYQKLDLLKSEISSSSKLIITGLALGGSIASLFTLSLLNSLDSKKKKPLCITFGSPLIGDKSLQKSISQVTSWNSCFIHVVSCNDPLPRKFFTNHTSSYVPFGTFLMSYDAYSTCFENPDSVLAILESSIHDQNQVFHSLEYGNIVERLYHKAICKDNTNQTQGMNYSNSLHACISLQMLALGLAPHMQQQQQEIDIINALVKKMETLEKEFIVQKNRNIAKNKNSSMKLNTMKIDMAQLEWYKKISKNQNLGYYDSYKKSYTTSDQDVRRFRKSLTNYWEKMVEESLMKPQKESASLRTRWLYGGTTYRRMVEPLDIAQYYLNGGKDYVTSARSSHYKQLEDWFVEEATSKTTVGSKNVTRDNVESILTLDSCFWAHVEDALISCNQLKDVQSSVIEKEEATRKLIEFENYVYGLLMEYEVSPEIFLGESSYMAWWNQYKEIKGSLHGSKLTYFMGNAYNYNVQYVGGTYKFD</sequence>
<evidence type="ECO:0000313" key="1">
    <source>
        <dbReference type="EMBL" id="CAJ2665521.1"/>
    </source>
</evidence>
<accession>A0ACB0LAS5</accession>
<comment type="caution">
    <text evidence="1">The sequence shown here is derived from an EMBL/GenBank/DDBJ whole genome shotgun (WGS) entry which is preliminary data.</text>
</comment>
<protein>
    <submittedName>
        <fullName evidence="1">Uncharacterized protein</fullName>
    </submittedName>
</protein>
<dbReference type="Proteomes" id="UP001177021">
    <property type="component" value="Unassembled WGS sequence"/>
</dbReference>